<dbReference type="GO" id="GO:0015483">
    <property type="term" value="F:long-chain fatty acid transporting porin activity"/>
    <property type="evidence" value="ECO:0007669"/>
    <property type="project" value="TreeGrafter"/>
</dbReference>
<accession>A0A1H8DFL9</accession>
<reference evidence="9 10" key="1">
    <citation type="submission" date="2016-10" db="EMBL/GenBank/DDBJ databases">
        <authorList>
            <person name="de Groot N.N."/>
        </authorList>
    </citation>
    <scope>NUCLEOTIDE SEQUENCE [LARGE SCALE GENOMIC DNA]</scope>
    <source>
        <strain evidence="9 10">DSM 15123</strain>
    </source>
</reference>
<dbReference type="Gene3D" id="2.40.160.60">
    <property type="entry name" value="Outer membrane protein transport protein (OMPP1/FadL/TodX)"/>
    <property type="match status" value="1"/>
</dbReference>
<evidence type="ECO:0000256" key="7">
    <source>
        <dbReference type="ARBA" id="ARBA00023237"/>
    </source>
</evidence>
<keyword evidence="3" id="KW-1134">Transmembrane beta strand</keyword>
<keyword evidence="4" id="KW-0812">Transmembrane</keyword>
<dbReference type="OrthoDB" id="6679728at2"/>
<evidence type="ECO:0000256" key="8">
    <source>
        <dbReference type="SAM" id="SignalP"/>
    </source>
</evidence>
<evidence type="ECO:0000256" key="1">
    <source>
        <dbReference type="ARBA" id="ARBA00004571"/>
    </source>
</evidence>
<gene>
    <name evidence="9" type="ORF">SAMN02745977_00302</name>
</gene>
<evidence type="ECO:0000256" key="6">
    <source>
        <dbReference type="ARBA" id="ARBA00023136"/>
    </source>
</evidence>
<evidence type="ECO:0000256" key="3">
    <source>
        <dbReference type="ARBA" id="ARBA00022452"/>
    </source>
</evidence>
<feature type="chain" id="PRO_5011651569" evidence="8">
    <location>
        <begin position="23"/>
        <end position="457"/>
    </location>
</feature>
<dbReference type="Pfam" id="PF03349">
    <property type="entry name" value="Toluene_X"/>
    <property type="match status" value="1"/>
</dbReference>
<comment type="similarity">
    <text evidence="2">Belongs to the OmpP1/FadL family.</text>
</comment>
<comment type="subcellular location">
    <subcellularLocation>
        <location evidence="1">Cell outer membrane</location>
        <topology evidence="1">Multi-pass membrane protein</topology>
    </subcellularLocation>
</comment>
<organism evidence="9 10">
    <name type="scientific">Brachymonas denitrificans DSM 15123</name>
    <dbReference type="NCBI Taxonomy" id="1121117"/>
    <lineage>
        <taxon>Bacteria</taxon>
        <taxon>Pseudomonadati</taxon>
        <taxon>Pseudomonadota</taxon>
        <taxon>Betaproteobacteria</taxon>
        <taxon>Burkholderiales</taxon>
        <taxon>Comamonadaceae</taxon>
        <taxon>Brachymonas</taxon>
    </lineage>
</organism>
<dbReference type="RefSeq" id="WP_091813052.1">
    <property type="nucleotide sequence ID" value="NZ_FOCW01000001.1"/>
</dbReference>
<evidence type="ECO:0000313" key="10">
    <source>
        <dbReference type="Proteomes" id="UP000199531"/>
    </source>
</evidence>
<keyword evidence="10" id="KW-1185">Reference proteome</keyword>
<dbReference type="GO" id="GO:0009279">
    <property type="term" value="C:cell outer membrane"/>
    <property type="evidence" value="ECO:0007669"/>
    <property type="project" value="UniProtKB-SubCell"/>
</dbReference>
<evidence type="ECO:0000256" key="2">
    <source>
        <dbReference type="ARBA" id="ARBA00008163"/>
    </source>
</evidence>
<keyword evidence="7" id="KW-0998">Cell outer membrane</keyword>
<protein>
    <submittedName>
        <fullName evidence="9">Long-chain fatty acid transport protein</fullName>
    </submittedName>
</protein>
<evidence type="ECO:0000313" key="9">
    <source>
        <dbReference type="EMBL" id="SEN05915.1"/>
    </source>
</evidence>
<proteinExistence type="inferred from homology"/>
<evidence type="ECO:0000256" key="4">
    <source>
        <dbReference type="ARBA" id="ARBA00022692"/>
    </source>
</evidence>
<evidence type="ECO:0000256" key="5">
    <source>
        <dbReference type="ARBA" id="ARBA00022729"/>
    </source>
</evidence>
<dbReference type="STRING" id="1121117.SAMN02745977_00302"/>
<name>A0A1H8DFL9_9BURK</name>
<feature type="signal peptide" evidence="8">
    <location>
        <begin position="1"/>
        <end position="22"/>
    </location>
</feature>
<sequence length="457" mass="48710">MKRNAIGAAVLLAMLPVTGAFAAGLDRSGQPVAPIFQQGNLIELGWTSLFPTVEGKESIGLKRDIPNMADKYSFPSGAIKYQANDQWSFSFLYDHPFGADAAYEGTNIFTTTPAERGAAATLPLAAKLAAANPTWSQDQIKAAVQGLLAPTPTPSPEQIAARQAVAKYSTLATGSDATNVSVTTQSFSLIAGFQPNKNWHFYGGPVYQTVKGDLSLRGAAYSVFNGYDATFHNSGAWGFLAGAAYQIPDIAFRAALTYRSAIKHDVDTTENFVNYQKLGGAAGTSGTTRIKTPQSVNLDLQSGVAPNTVAFANLRWVDWSSFSIRPGQFGAVSKDLGPYVGKPNGFNLVEYGKDQYSATVGVGRKFNEQWAGNMSLGWDSGTGEYVTTLGPTKGNWNLGIGAQYSPTKNFYVGVGAKYFWLGDAKAQVASNVGSTTYQADFKDNNAVAVGVKVGYRF</sequence>
<dbReference type="SUPFAM" id="SSF56935">
    <property type="entry name" value="Porins"/>
    <property type="match status" value="1"/>
</dbReference>
<dbReference type="Proteomes" id="UP000199531">
    <property type="component" value="Unassembled WGS sequence"/>
</dbReference>
<keyword evidence="6" id="KW-0472">Membrane</keyword>
<dbReference type="InterPro" id="IPR005017">
    <property type="entry name" value="OMPP1/FadL/TodX"/>
</dbReference>
<dbReference type="PANTHER" id="PTHR35093">
    <property type="entry name" value="OUTER MEMBRANE PROTEIN NMB0088-RELATED"/>
    <property type="match status" value="1"/>
</dbReference>
<dbReference type="EMBL" id="FOCW01000001">
    <property type="protein sequence ID" value="SEN05915.1"/>
    <property type="molecule type" value="Genomic_DNA"/>
</dbReference>
<dbReference type="AlphaFoldDB" id="A0A1H8DFL9"/>
<dbReference type="PANTHER" id="PTHR35093:SF8">
    <property type="entry name" value="OUTER MEMBRANE PROTEIN NMB0088-RELATED"/>
    <property type="match status" value="1"/>
</dbReference>
<keyword evidence="5 8" id="KW-0732">Signal</keyword>